<keyword evidence="2" id="KW-0472">Membrane</keyword>
<dbReference type="FunCoup" id="E1Z2A1">
    <property type="interactions" value="99"/>
</dbReference>
<reference evidence="3 4" key="1">
    <citation type="journal article" date="2010" name="Plant Cell">
        <title>The Chlorella variabilis NC64A genome reveals adaptation to photosymbiosis, coevolution with viruses, and cryptic sex.</title>
        <authorList>
            <person name="Blanc G."/>
            <person name="Duncan G."/>
            <person name="Agarkova I."/>
            <person name="Borodovsky M."/>
            <person name="Gurnon J."/>
            <person name="Kuo A."/>
            <person name="Lindquist E."/>
            <person name="Lucas S."/>
            <person name="Pangilinan J."/>
            <person name="Polle J."/>
            <person name="Salamov A."/>
            <person name="Terry A."/>
            <person name="Yamada T."/>
            <person name="Dunigan D.D."/>
            <person name="Grigoriev I.V."/>
            <person name="Claverie J.M."/>
            <person name="Van Etten J.L."/>
        </authorList>
    </citation>
    <scope>NUCLEOTIDE SEQUENCE [LARGE SCALE GENOMIC DNA]</scope>
    <source>
        <strain evidence="3 4">NC64A</strain>
    </source>
</reference>
<dbReference type="AlphaFoldDB" id="E1Z2A1"/>
<keyword evidence="4" id="KW-1185">Reference proteome</keyword>
<evidence type="ECO:0000313" key="4">
    <source>
        <dbReference type="Proteomes" id="UP000008141"/>
    </source>
</evidence>
<protein>
    <submittedName>
        <fullName evidence="3">Uncharacterized protein</fullName>
    </submittedName>
</protein>
<dbReference type="STRING" id="554065.E1Z2A1"/>
<gene>
    <name evidence="3" type="ORF">CHLNCDRAFT_133068</name>
</gene>
<proteinExistence type="predicted"/>
<dbReference type="GeneID" id="17359363"/>
<evidence type="ECO:0000313" key="3">
    <source>
        <dbReference type="EMBL" id="EFN59964.1"/>
    </source>
</evidence>
<feature type="transmembrane region" description="Helical" evidence="2">
    <location>
        <begin position="21"/>
        <end position="39"/>
    </location>
</feature>
<dbReference type="KEGG" id="cvr:CHLNCDRAFT_133068"/>
<name>E1Z2A1_CHLVA</name>
<dbReference type="RefSeq" id="XP_005852066.1">
    <property type="nucleotide sequence ID" value="XM_005852004.1"/>
</dbReference>
<keyword evidence="2" id="KW-1133">Transmembrane helix</keyword>
<organism evidence="4">
    <name type="scientific">Chlorella variabilis</name>
    <name type="common">Green alga</name>
    <dbReference type="NCBI Taxonomy" id="554065"/>
    <lineage>
        <taxon>Eukaryota</taxon>
        <taxon>Viridiplantae</taxon>
        <taxon>Chlorophyta</taxon>
        <taxon>core chlorophytes</taxon>
        <taxon>Trebouxiophyceae</taxon>
        <taxon>Chlorellales</taxon>
        <taxon>Chlorellaceae</taxon>
        <taxon>Chlorella clade</taxon>
        <taxon>Chlorella</taxon>
    </lineage>
</organism>
<evidence type="ECO:0000256" key="2">
    <source>
        <dbReference type="SAM" id="Phobius"/>
    </source>
</evidence>
<dbReference type="OrthoDB" id="1915473at2759"/>
<sequence>MAYLYSTSKTWRRIVDATSRSRGTMLVFAAACVGVPIFLGDQVMQKTSESAARGEGELEKKLRSRGGLDAQILAKAQRERLQVMLDEMKGGKGGGAESEARYKAALDGRSLGTHSSGTTAGARAIRQQQPEAGAGAAAGGGKKG</sequence>
<dbReference type="Proteomes" id="UP000008141">
    <property type="component" value="Unassembled WGS sequence"/>
</dbReference>
<feature type="region of interest" description="Disordered" evidence="1">
    <location>
        <begin position="105"/>
        <end position="144"/>
    </location>
</feature>
<dbReference type="InParanoid" id="E1Z2A1"/>
<evidence type="ECO:0000256" key="1">
    <source>
        <dbReference type="SAM" id="MobiDB-lite"/>
    </source>
</evidence>
<dbReference type="EMBL" id="GL433835">
    <property type="protein sequence ID" value="EFN59964.1"/>
    <property type="molecule type" value="Genomic_DNA"/>
</dbReference>
<dbReference type="PANTHER" id="PTHR36338:SF1">
    <property type="entry name" value="OS02G0495900 PROTEIN"/>
    <property type="match status" value="1"/>
</dbReference>
<accession>E1Z2A1</accession>
<dbReference type="PANTHER" id="PTHR36338">
    <property type="entry name" value="OS02G0495900 PROTEIN"/>
    <property type="match status" value="1"/>
</dbReference>
<keyword evidence="2" id="KW-0812">Transmembrane</keyword>